<sequence>MNKLKKYTEYMILAVIAALLLLYIIFRSAGNINYVLPETTDVEQELISRITIDGPMSLEFSKSDDQWFIQPEGWHAENSNLTAISKALAELKLVDLISTSGNPGIYALDEEQRVLVKAFNGDTLVREIYVGKVSNNGIYTYIMFPGDENIYSVRGNLPSRVKDRNSMRDKRFVQIDRNTTLKMTLRGGSAPMQAIFKDADGVWRSITGEPDDAAVKAAVNMLDPLRCKDFIYEAPADSPEWIIDILTEDGIVNLEIWAETDDEIYPARCSQNGYMVQMTPYATEKLLGVFGVEFAEK</sequence>
<protein>
    <submittedName>
        <fullName evidence="3">DUF4340 domain-containing protein</fullName>
    </submittedName>
</protein>
<organism evidence="3 4">
    <name type="scientific">Candidatus Thalassospirochaeta sargassi</name>
    <dbReference type="NCBI Taxonomy" id="3119039"/>
    <lineage>
        <taxon>Bacteria</taxon>
        <taxon>Pseudomonadati</taxon>
        <taxon>Spirochaetota</taxon>
        <taxon>Spirochaetia</taxon>
        <taxon>Spirochaetales</taxon>
        <taxon>Spirochaetaceae</taxon>
        <taxon>Candidatus Thalassospirochaeta</taxon>
    </lineage>
</organism>
<dbReference type="Pfam" id="PF14238">
    <property type="entry name" value="DUF4340"/>
    <property type="match status" value="1"/>
</dbReference>
<comment type="caution">
    <text evidence="3">The sequence shown here is derived from an EMBL/GenBank/DDBJ whole genome shotgun (WGS) entry which is preliminary data.</text>
</comment>
<dbReference type="EMBL" id="JAQQAL010000010">
    <property type="protein sequence ID" value="MDC7225801.1"/>
    <property type="molecule type" value="Genomic_DNA"/>
</dbReference>
<name>A0AAJ1IGI8_9SPIO</name>
<evidence type="ECO:0000313" key="4">
    <source>
        <dbReference type="Proteomes" id="UP001221217"/>
    </source>
</evidence>
<dbReference type="Proteomes" id="UP001221217">
    <property type="component" value="Unassembled WGS sequence"/>
</dbReference>
<keyword evidence="1" id="KW-1133">Transmembrane helix</keyword>
<evidence type="ECO:0000259" key="2">
    <source>
        <dbReference type="Pfam" id="PF14238"/>
    </source>
</evidence>
<keyword evidence="1" id="KW-0812">Transmembrane</keyword>
<feature type="transmembrane region" description="Helical" evidence="1">
    <location>
        <begin position="7"/>
        <end position="26"/>
    </location>
</feature>
<gene>
    <name evidence="3" type="ORF">PQJ61_03435</name>
</gene>
<proteinExistence type="predicted"/>
<accession>A0AAJ1IGI8</accession>
<reference evidence="3 4" key="1">
    <citation type="submission" date="2022-12" db="EMBL/GenBank/DDBJ databases">
        <title>Metagenome assembled genome from gulf of manar.</title>
        <authorList>
            <person name="Kohli P."/>
            <person name="Pk S."/>
            <person name="Venkata Ramana C."/>
            <person name="Sasikala C."/>
        </authorList>
    </citation>
    <scope>NUCLEOTIDE SEQUENCE [LARGE SCALE GENOMIC DNA]</scope>
    <source>
        <strain evidence="3">JB008</strain>
    </source>
</reference>
<dbReference type="InterPro" id="IPR025641">
    <property type="entry name" value="DUF4340"/>
</dbReference>
<evidence type="ECO:0000313" key="3">
    <source>
        <dbReference type="EMBL" id="MDC7225801.1"/>
    </source>
</evidence>
<feature type="domain" description="DUF4340" evidence="2">
    <location>
        <begin position="70"/>
        <end position="236"/>
    </location>
</feature>
<keyword evidence="1" id="KW-0472">Membrane</keyword>
<dbReference type="AlphaFoldDB" id="A0AAJ1IGI8"/>
<evidence type="ECO:0000256" key="1">
    <source>
        <dbReference type="SAM" id="Phobius"/>
    </source>
</evidence>